<organism evidence="5 6">
    <name type="scientific">Lucifera butyrica</name>
    <dbReference type="NCBI Taxonomy" id="1351585"/>
    <lineage>
        <taxon>Bacteria</taxon>
        <taxon>Bacillati</taxon>
        <taxon>Bacillota</taxon>
        <taxon>Negativicutes</taxon>
        <taxon>Veillonellales</taxon>
        <taxon>Veillonellaceae</taxon>
        <taxon>Lucifera</taxon>
    </lineage>
</organism>
<keyword evidence="1" id="KW-0805">Transcription regulation</keyword>
<dbReference type="InterPro" id="IPR001347">
    <property type="entry name" value="SIS_dom"/>
</dbReference>
<evidence type="ECO:0000256" key="3">
    <source>
        <dbReference type="ARBA" id="ARBA00023163"/>
    </source>
</evidence>
<evidence type="ECO:0000313" key="5">
    <source>
        <dbReference type="EMBL" id="VBB09357.1"/>
    </source>
</evidence>
<dbReference type="InterPro" id="IPR000281">
    <property type="entry name" value="HTH_RpiR"/>
</dbReference>
<dbReference type="Proteomes" id="UP000277811">
    <property type="component" value="Unassembled WGS sequence"/>
</dbReference>
<dbReference type="CDD" id="cd05013">
    <property type="entry name" value="SIS_RpiR"/>
    <property type="match status" value="1"/>
</dbReference>
<name>A0A498REI9_9FIRM</name>
<dbReference type="GO" id="GO:0097367">
    <property type="term" value="F:carbohydrate derivative binding"/>
    <property type="evidence" value="ECO:0007669"/>
    <property type="project" value="InterPro"/>
</dbReference>
<dbReference type="AlphaFoldDB" id="A0A498REI9"/>
<keyword evidence="6" id="KW-1185">Reference proteome</keyword>
<evidence type="ECO:0000313" key="6">
    <source>
        <dbReference type="Proteomes" id="UP000277811"/>
    </source>
</evidence>
<dbReference type="PANTHER" id="PTHR30514">
    <property type="entry name" value="GLUCOKINASE"/>
    <property type="match status" value="1"/>
</dbReference>
<feature type="domain" description="HTH rpiR-type" evidence="4">
    <location>
        <begin position="1"/>
        <end position="76"/>
    </location>
</feature>
<dbReference type="Pfam" id="PF01418">
    <property type="entry name" value="HTH_6"/>
    <property type="match status" value="1"/>
</dbReference>
<dbReference type="SUPFAM" id="SSF53697">
    <property type="entry name" value="SIS domain"/>
    <property type="match status" value="1"/>
</dbReference>
<keyword evidence="5" id="KW-0413">Isomerase</keyword>
<reference evidence="5 6" key="1">
    <citation type="submission" date="2018-06" db="EMBL/GenBank/DDBJ databases">
        <authorList>
            <person name="Strepis N."/>
        </authorList>
    </citation>
    <scope>NUCLEOTIDE SEQUENCE [LARGE SCALE GENOMIC DNA]</scope>
    <source>
        <strain evidence="5">LUCI</strain>
    </source>
</reference>
<dbReference type="GO" id="GO:1901135">
    <property type="term" value="P:carbohydrate derivative metabolic process"/>
    <property type="evidence" value="ECO:0007669"/>
    <property type="project" value="InterPro"/>
</dbReference>
<dbReference type="RefSeq" id="WP_122630145.1">
    <property type="nucleotide sequence ID" value="NZ_UPPP01000116.1"/>
</dbReference>
<proteinExistence type="predicted"/>
<dbReference type="Pfam" id="PF01380">
    <property type="entry name" value="SIS"/>
    <property type="match status" value="1"/>
</dbReference>
<dbReference type="EMBL" id="UPPP01000116">
    <property type="protein sequence ID" value="VBB09357.1"/>
    <property type="molecule type" value="Genomic_DNA"/>
</dbReference>
<dbReference type="InterPro" id="IPR036388">
    <property type="entry name" value="WH-like_DNA-bd_sf"/>
</dbReference>
<sequence>MNITNMVKYCDRLTPAENQFADYVLRHREEIIMSTVEDLTKQTFVSKSLIHRFCKKIGLSGFNELKVKLAQEAAMEKSGERIDVNFPFSPQDSQRVIAQKLLGLYEETVADTHKFIDFEELRKVVLALHNARTIDVYTHAHNISIAENFQDKMLSIGRVVNYAESFYKQRRQAMVSDKTHVAIIMSYSGRATFIPNIVKILNGMSIPIIWIGRAGNTEMAGSVKYHLCISDRENFRLRLSQFASHIAMQYVMDLIFSCIFKMSYEENIKFIQNTINIIDDRGI</sequence>
<dbReference type="InterPro" id="IPR035472">
    <property type="entry name" value="RpiR-like_SIS"/>
</dbReference>
<dbReference type="InterPro" id="IPR009057">
    <property type="entry name" value="Homeodomain-like_sf"/>
</dbReference>
<evidence type="ECO:0000259" key="4">
    <source>
        <dbReference type="PROSITE" id="PS51071"/>
    </source>
</evidence>
<dbReference type="Gene3D" id="1.10.10.10">
    <property type="entry name" value="Winged helix-like DNA-binding domain superfamily/Winged helix DNA-binding domain"/>
    <property type="match status" value="1"/>
</dbReference>
<dbReference type="Gene3D" id="3.40.50.10490">
    <property type="entry name" value="Glucose-6-phosphate isomerase like protein, domain 1"/>
    <property type="match status" value="1"/>
</dbReference>
<evidence type="ECO:0000256" key="2">
    <source>
        <dbReference type="ARBA" id="ARBA00023125"/>
    </source>
</evidence>
<dbReference type="InterPro" id="IPR046348">
    <property type="entry name" value="SIS_dom_sf"/>
</dbReference>
<gene>
    <name evidence="5" type="ORF">LUCI_4647</name>
</gene>
<dbReference type="PANTHER" id="PTHR30514:SF10">
    <property type="entry name" value="MURR_RPIR FAMILY TRANSCRIPTIONAL REGULATOR"/>
    <property type="match status" value="1"/>
</dbReference>
<dbReference type="OrthoDB" id="63027at2"/>
<dbReference type="GO" id="GO:0003700">
    <property type="term" value="F:DNA-binding transcription factor activity"/>
    <property type="evidence" value="ECO:0007669"/>
    <property type="project" value="InterPro"/>
</dbReference>
<dbReference type="PROSITE" id="PS51071">
    <property type="entry name" value="HTH_RPIR"/>
    <property type="match status" value="1"/>
</dbReference>
<accession>A0A498REI9</accession>
<protein>
    <submittedName>
        <fullName evidence="5">Sugar isomerase (Sis)</fullName>
    </submittedName>
</protein>
<dbReference type="GO" id="GO:0016853">
    <property type="term" value="F:isomerase activity"/>
    <property type="evidence" value="ECO:0007669"/>
    <property type="project" value="UniProtKB-KW"/>
</dbReference>
<keyword evidence="3" id="KW-0804">Transcription</keyword>
<evidence type="ECO:0000256" key="1">
    <source>
        <dbReference type="ARBA" id="ARBA00023015"/>
    </source>
</evidence>
<dbReference type="InterPro" id="IPR047640">
    <property type="entry name" value="RpiR-like"/>
</dbReference>
<dbReference type="GO" id="GO:0003677">
    <property type="term" value="F:DNA binding"/>
    <property type="evidence" value="ECO:0007669"/>
    <property type="project" value="UniProtKB-KW"/>
</dbReference>
<dbReference type="SUPFAM" id="SSF46689">
    <property type="entry name" value="Homeodomain-like"/>
    <property type="match status" value="1"/>
</dbReference>
<keyword evidence="2" id="KW-0238">DNA-binding</keyword>